<gene>
    <name evidence="1" type="ORF">ACRYA_0143</name>
</gene>
<evidence type="ECO:0000313" key="2">
    <source>
        <dbReference type="Proteomes" id="UP000273809"/>
    </source>
</evidence>
<organism evidence="1 2">
    <name type="scientific">Aliarcobacter cryaerophilus ATCC 43158</name>
    <dbReference type="NCBI Taxonomy" id="1032070"/>
    <lineage>
        <taxon>Bacteria</taxon>
        <taxon>Pseudomonadati</taxon>
        <taxon>Campylobacterota</taxon>
        <taxon>Epsilonproteobacteria</taxon>
        <taxon>Campylobacterales</taxon>
        <taxon>Arcobacteraceae</taxon>
        <taxon>Aliarcobacter</taxon>
    </lineage>
</organism>
<proteinExistence type="predicted"/>
<dbReference type="Proteomes" id="UP000273809">
    <property type="component" value="Chromosome"/>
</dbReference>
<dbReference type="AlphaFoldDB" id="A0AAD0TRV4"/>
<protein>
    <submittedName>
        <fullName evidence="1">WbqC family protein</fullName>
    </submittedName>
</protein>
<reference evidence="1 2" key="1">
    <citation type="submission" date="2018-10" db="EMBL/GenBank/DDBJ databases">
        <title>Complete genome sequences of Arcobacter cryaerophilus strains ATCC 43158 and ATCC 49615.</title>
        <authorList>
            <person name="Miller W.G."/>
            <person name="Yee E."/>
            <person name="Bono J.L."/>
        </authorList>
    </citation>
    <scope>NUCLEOTIDE SEQUENCE [LARGE SCALE GENOMIC DNA]</scope>
    <source>
        <strain evidence="1 2">ATCC 43158</strain>
    </source>
</reference>
<dbReference type="RefSeq" id="WP_105917087.1">
    <property type="nucleotide sequence ID" value="NZ_CP021072.1"/>
</dbReference>
<evidence type="ECO:0000313" key="1">
    <source>
        <dbReference type="EMBL" id="AYJ79307.1"/>
    </source>
</evidence>
<sequence length="230" mass="27579">MKKIAILQSNYIPWKGYFDMINIVDEFIFYDEVQYTKNDWRNRNKIKTSQGIQWITIPVRQDNLNQLINETKISDKTWGKKHWKTLVQNYSKAKYFKEYKDIFEELYLNCNEEYLSQINYKFIFAINKILEINTKLRWSNEFKLVGGKTEKIIGICKNCNADIYLSGPTAKDYFNIELAKKENLKVEWMDYSKYSEYPQLFGDFEHRVTILDLIFNTGPKIKQYLKKGIS</sequence>
<dbReference type="Pfam" id="PF08889">
    <property type="entry name" value="WbqC"/>
    <property type="match status" value="1"/>
</dbReference>
<name>A0AAD0TRV4_9BACT</name>
<dbReference type="InterPro" id="IPR014985">
    <property type="entry name" value="WbqC"/>
</dbReference>
<accession>A0AAD0TRV4</accession>
<dbReference type="EMBL" id="CP032823">
    <property type="protein sequence ID" value="AYJ79307.1"/>
    <property type="molecule type" value="Genomic_DNA"/>
</dbReference>
<dbReference type="KEGG" id="acre:ACRYA_0143"/>